<feature type="transmembrane region" description="Helical" evidence="2">
    <location>
        <begin position="53"/>
        <end position="72"/>
    </location>
</feature>
<keyword evidence="2" id="KW-1133">Transmembrane helix</keyword>
<comment type="caution">
    <text evidence="3">The sequence shown here is derived from an EMBL/GenBank/DDBJ whole genome shotgun (WGS) entry which is preliminary data.</text>
</comment>
<keyword evidence="4" id="KW-1185">Reference proteome</keyword>
<keyword evidence="2" id="KW-0472">Membrane</keyword>
<name>A0A5B7DN50_PORTR</name>
<organism evidence="3 4">
    <name type="scientific">Portunus trituberculatus</name>
    <name type="common">Swimming crab</name>
    <name type="synonym">Neptunus trituberculatus</name>
    <dbReference type="NCBI Taxonomy" id="210409"/>
    <lineage>
        <taxon>Eukaryota</taxon>
        <taxon>Metazoa</taxon>
        <taxon>Ecdysozoa</taxon>
        <taxon>Arthropoda</taxon>
        <taxon>Crustacea</taxon>
        <taxon>Multicrustacea</taxon>
        <taxon>Malacostraca</taxon>
        <taxon>Eumalacostraca</taxon>
        <taxon>Eucarida</taxon>
        <taxon>Decapoda</taxon>
        <taxon>Pleocyemata</taxon>
        <taxon>Brachyura</taxon>
        <taxon>Eubrachyura</taxon>
        <taxon>Portunoidea</taxon>
        <taxon>Portunidae</taxon>
        <taxon>Portuninae</taxon>
        <taxon>Portunus</taxon>
    </lineage>
</organism>
<keyword evidence="2" id="KW-0812">Transmembrane</keyword>
<sequence>MKRTICTEVRLRHCITQRPLPHLQLEAQRGTQGPPDRLQGSARPPTLGGTRDLGFFIIGLLASSKLVFYYDLHQ</sequence>
<protein>
    <submittedName>
        <fullName evidence="3">Uncharacterized protein</fullName>
    </submittedName>
</protein>
<dbReference type="AlphaFoldDB" id="A0A5B7DN50"/>
<gene>
    <name evidence="3" type="ORF">E2C01_015489</name>
</gene>
<proteinExistence type="predicted"/>
<evidence type="ECO:0000313" key="4">
    <source>
        <dbReference type="Proteomes" id="UP000324222"/>
    </source>
</evidence>
<reference evidence="3 4" key="1">
    <citation type="submission" date="2019-05" db="EMBL/GenBank/DDBJ databases">
        <title>Another draft genome of Portunus trituberculatus and its Hox gene families provides insights of decapod evolution.</title>
        <authorList>
            <person name="Jeong J.-H."/>
            <person name="Song I."/>
            <person name="Kim S."/>
            <person name="Choi T."/>
            <person name="Kim D."/>
            <person name="Ryu S."/>
            <person name="Kim W."/>
        </authorList>
    </citation>
    <scope>NUCLEOTIDE SEQUENCE [LARGE SCALE GENOMIC DNA]</scope>
    <source>
        <tissue evidence="3">Muscle</tissue>
    </source>
</reference>
<dbReference type="Proteomes" id="UP000324222">
    <property type="component" value="Unassembled WGS sequence"/>
</dbReference>
<feature type="region of interest" description="Disordered" evidence="1">
    <location>
        <begin position="23"/>
        <end position="45"/>
    </location>
</feature>
<dbReference type="EMBL" id="VSRR010001092">
    <property type="protein sequence ID" value="MPC22473.1"/>
    <property type="molecule type" value="Genomic_DNA"/>
</dbReference>
<accession>A0A5B7DN50</accession>
<evidence type="ECO:0000256" key="2">
    <source>
        <dbReference type="SAM" id="Phobius"/>
    </source>
</evidence>
<evidence type="ECO:0000256" key="1">
    <source>
        <dbReference type="SAM" id="MobiDB-lite"/>
    </source>
</evidence>
<evidence type="ECO:0000313" key="3">
    <source>
        <dbReference type="EMBL" id="MPC22473.1"/>
    </source>
</evidence>